<sequence length="139" mass="15130">MNVGLVLARSLARSLALLFRQLKRPAISVCVCVCDLHWGGMWCTRCAAASSISRALVYLLTGSQKGEAKAAARDELRLVLTQQQQQHGIRALACEPPRAAPHDHALVGPPPPHRPGQREVSGDLMLRQRLQLGHGQTSE</sequence>
<feature type="signal peptide" evidence="2">
    <location>
        <begin position="1"/>
        <end position="16"/>
    </location>
</feature>
<feature type="region of interest" description="Disordered" evidence="1">
    <location>
        <begin position="99"/>
        <end position="120"/>
    </location>
</feature>
<organism evidence="3">
    <name type="scientific">Anopheles triannulatus</name>
    <dbReference type="NCBI Taxonomy" id="58253"/>
    <lineage>
        <taxon>Eukaryota</taxon>
        <taxon>Metazoa</taxon>
        <taxon>Ecdysozoa</taxon>
        <taxon>Arthropoda</taxon>
        <taxon>Hexapoda</taxon>
        <taxon>Insecta</taxon>
        <taxon>Pterygota</taxon>
        <taxon>Neoptera</taxon>
        <taxon>Endopterygota</taxon>
        <taxon>Diptera</taxon>
        <taxon>Nematocera</taxon>
        <taxon>Culicoidea</taxon>
        <taxon>Culicidae</taxon>
        <taxon>Anophelinae</taxon>
        <taxon>Anopheles</taxon>
    </lineage>
</organism>
<reference evidence="3" key="1">
    <citation type="submission" date="2018-01" db="EMBL/GenBank/DDBJ databases">
        <title>An insight into the sialome of Amazonian anophelines.</title>
        <authorList>
            <person name="Ribeiro J.M."/>
            <person name="Scarpassa V."/>
            <person name="Calvo E."/>
        </authorList>
    </citation>
    <scope>NUCLEOTIDE SEQUENCE</scope>
    <source>
        <tissue evidence="3">Salivary glands</tissue>
    </source>
</reference>
<feature type="chain" id="PRO_5014876012" evidence="2">
    <location>
        <begin position="17"/>
        <end position="139"/>
    </location>
</feature>
<proteinExistence type="predicted"/>
<evidence type="ECO:0000256" key="1">
    <source>
        <dbReference type="SAM" id="MobiDB-lite"/>
    </source>
</evidence>
<evidence type="ECO:0000256" key="2">
    <source>
        <dbReference type="SAM" id="SignalP"/>
    </source>
</evidence>
<keyword evidence="2" id="KW-0732">Signal</keyword>
<dbReference type="AlphaFoldDB" id="A0A2M4B564"/>
<accession>A0A2M4B564</accession>
<dbReference type="EMBL" id="GGFK01014821">
    <property type="protein sequence ID" value="MBW48142.1"/>
    <property type="molecule type" value="Transcribed_RNA"/>
</dbReference>
<evidence type="ECO:0000313" key="3">
    <source>
        <dbReference type="EMBL" id="MBW48142.1"/>
    </source>
</evidence>
<name>A0A2M4B564_9DIPT</name>
<protein>
    <submittedName>
        <fullName evidence="3">Putative secreted protein</fullName>
    </submittedName>
</protein>